<dbReference type="RefSeq" id="WP_132313749.1">
    <property type="nucleotide sequence ID" value="NZ_SMAR01000035.1"/>
</dbReference>
<evidence type="ECO:0000256" key="4">
    <source>
        <dbReference type="ARBA" id="ARBA00023163"/>
    </source>
</evidence>
<feature type="domain" description="HTH lacI-type" evidence="5">
    <location>
        <begin position="2"/>
        <end position="56"/>
    </location>
</feature>
<dbReference type="EMBL" id="SMAR01000035">
    <property type="protein sequence ID" value="TCT33052.1"/>
    <property type="molecule type" value="Genomic_DNA"/>
</dbReference>
<dbReference type="SMART" id="SM00354">
    <property type="entry name" value="HTH_LACI"/>
    <property type="match status" value="1"/>
</dbReference>
<keyword evidence="7" id="KW-1185">Reference proteome</keyword>
<evidence type="ECO:0000313" key="6">
    <source>
        <dbReference type="EMBL" id="TCT33052.1"/>
    </source>
</evidence>
<dbReference type="PROSITE" id="PS00356">
    <property type="entry name" value="HTH_LACI_1"/>
    <property type="match status" value="1"/>
</dbReference>
<dbReference type="InterPro" id="IPR000843">
    <property type="entry name" value="HTH_LacI"/>
</dbReference>
<dbReference type="AlphaFoldDB" id="A0A4R3NH46"/>
<evidence type="ECO:0000256" key="3">
    <source>
        <dbReference type="ARBA" id="ARBA00023125"/>
    </source>
</evidence>
<dbReference type="Pfam" id="PF00356">
    <property type="entry name" value="LacI"/>
    <property type="match status" value="1"/>
</dbReference>
<dbReference type="GO" id="GO:0000976">
    <property type="term" value="F:transcription cis-regulatory region binding"/>
    <property type="evidence" value="ECO:0007669"/>
    <property type="project" value="TreeGrafter"/>
</dbReference>
<sequence>MVSIKDVARVAGVSNKTVSRVVNREPNVNPDTFEKVEKAIADLGYVPNMAARLIRSNRSRIIGIITDFVSTTPYSGDIVRGVQDWANANGKTFLLSNTNGEREREHDIWRTFQSHRIDGVLYVSMYHRLIDPAPGDVDIPTVQVNCRPESGRIADVIVPDDEQGSRDLTRYLIGRGHRKLAYIRLNPRLIGAELRYRAFMETAREAGIAEEDLQVRFGMDGEIGQEKNYVFDVALEVLSLPQRPSAIICGNDEMALQVYLAALSIGLRIPEDVSIVGFDDFQTVSLALKPELTTAALPYYDLGFKGAERLEARLQNDQLDAEIQVLACRVIERGSVAERK</sequence>
<evidence type="ECO:0000259" key="5">
    <source>
        <dbReference type="PROSITE" id="PS50932"/>
    </source>
</evidence>
<evidence type="ECO:0000313" key="7">
    <source>
        <dbReference type="Proteomes" id="UP000295097"/>
    </source>
</evidence>
<evidence type="ECO:0000256" key="1">
    <source>
        <dbReference type="ARBA" id="ARBA00022491"/>
    </source>
</evidence>
<accession>A0A4R3NH46</accession>
<dbReference type="OrthoDB" id="9798934at2"/>
<keyword evidence="3" id="KW-0238">DNA-binding</keyword>
<dbReference type="PROSITE" id="PS50932">
    <property type="entry name" value="HTH_LACI_2"/>
    <property type="match status" value="1"/>
</dbReference>
<evidence type="ECO:0000256" key="2">
    <source>
        <dbReference type="ARBA" id="ARBA00023015"/>
    </source>
</evidence>
<protein>
    <submittedName>
        <fullName evidence="6">LacI family transcriptional regulator</fullName>
    </submittedName>
</protein>
<name>A0A4R3NH46_9HYPH</name>
<dbReference type="PRINTS" id="PR00036">
    <property type="entry name" value="HTHLACI"/>
</dbReference>
<dbReference type="Pfam" id="PF13377">
    <property type="entry name" value="Peripla_BP_3"/>
    <property type="match status" value="1"/>
</dbReference>
<dbReference type="SUPFAM" id="SSF53822">
    <property type="entry name" value="Periplasmic binding protein-like I"/>
    <property type="match status" value="1"/>
</dbReference>
<dbReference type="Proteomes" id="UP000295097">
    <property type="component" value="Unassembled WGS sequence"/>
</dbReference>
<dbReference type="PANTHER" id="PTHR30146">
    <property type="entry name" value="LACI-RELATED TRANSCRIPTIONAL REPRESSOR"/>
    <property type="match status" value="1"/>
</dbReference>
<keyword evidence="4" id="KW-0804">Transcription</keyword>
<keyword evidence="1" id="KW-0678">Repressor</keyword>
<dbReference type="CDD" id="cd01392">
    <property type="entry name" value="HTH_LacI"/>
    <property type="match status" value="1"/>
</dbReference>
<organism evidence="6 7">
    <name type="scientific">Martelella mediterranea</name>
    <dbReference type="NCBI Taxonomy" id="293089"/>
    <lineage>
        <taxon>Bacteria</taxon>
        <taxon>Pseudomonadati</taxon>
        <taxon>Pseudomonadota</taxon>
        <taxon>Alphaproteobacteria</taxon>
        <taxon>Hyphomicrobiales</taxon>
        <taxon>Aurantimonadaceae</taxon>
        <taxon>Martelella</taxon>
    </lineage>
</organism>
<dbReference type="InterPro" id="IPR046335">
    <property type="entry name" value="LacI/GalR-like_sensor"/>
</dbReference>
<dbReference type="CDD" id="cd06288">
    <property type="entry name" value="PBP1_sucrose_transcription_regulator"/>
    <property type="match status" value="1"/>
</dbReference>
<dbReference type="Gene3D" id="3.40.50.2300">
    <property type="match status" value="2"/>
</dbReference>
<dbReference type="PANTHER" id="PTHR30146:SF148">
    <property type="entry name" value="HTH-TYPE TRANSCRIPTIONAL REPRESSOR PURR-RELATED"/>
    <property type="match status" value="1"/>
</dbReference>
<reference evidence="6 7" key="1">
    <citation type="submission" date="2019-03" db="EMBL/GenBank/DDBJ databases">
        <title>Freshwater and sediment microbial communities from various areas in North America, analyzing microbe dynamics in response to fracking.</title>
        <authorList>
            <person name="Lamendella R."/>
        </authorList>
    </citation>
    <scope>NUCLEOTIDE SEQUENCE [LARGE SCALE GENOMIC DNA]</scope>
    <source>
        <strain evidence="6 7">175.2</strain>
    </source>
</reference>
<dbReference type="InterPro" id="IPR028082">
    <property type="entry name" value="Peripla_BP_I"/>
</dbReference>
<dbReference type="Gene3D" id="1.10.260.40">
    <property type="entry name" value="lambda repressor-like DNA-binding domains"/>
    <property type="match status" value="1"/>
</dbReference>
<keyword evidence="2" id="KW-0805">Transcription regulation</keyword>
<comment type="caution">
    <text evidence="6">The sequence shown here is derived from an EMBL/GenBank/DDBJ whole genome shotgun (WGS) entry which is preliminary data.</text>
</comment>
<dbReference type="SUPFAM" id="SSF47413">
    <property type="entry name" value="lambda repressor-like DNA-binding domains"/>
    <property type="match status" value="1"/>
</dbReference>
<dbReference type="InterPro" id="IPR010982">
    <property type="entry name" value="Lambda_DNA-bd_dom_sf"/>
</dbReference>
<gene>
    <name evidence="6" type="ORF">EDC90_103514</name>
</gene>
<dbReference type="GO" id="GO:0003700">
    <property type="term" value="F:DNA-binding transcription factor activity"/>
    <property type="evidence" value="ECO:0007669"/>
    <property type="project" value="TreeGrafter"/>
</dbReference>
<proteinExistence type="predicted"/>